<dbReference type="AlphaFoldDB" id="A0A0V1F5Z0"/>
<protein>
    <recommendedName>
        <fullName evidence="3">FLYWCH-type domain-containing protein</fullName>
    </recommendedName>
</protein>
<gene>
    <name evidence="1" type="ORF">T4D_9289</name>
</gene>
<dbReference type="EMBL" id="JYDT01000252">
    <property type="protein sequence ID" value="KRY81196.1"/>
    <property type="molecule type" value="Genomic_DNA"/>
</dbReference>
<proteinExistence type="predicted"/>
<organism evidence="1 2">
    <name type="scientific">Trichinella pseudospiralis</name>
    <name type="common">Parasitic roundworm</name>
    <dbReference type="NCBI Taxonomy" id="6337"/>
    <lineage>
        <taxon>Eukaryota</taxon>
        <taxon>Metazoa</taxon>
        <taxon>Ecdysozoa</taxon>
        <taxon>Nematoda</taxon>
        <taxon>Enoplea</taxon>
        <taxon>Dorylaimia</taxon>
        <taxon>Trichinellida</taxon>
        <taxon>Trichinellidae</taxon>
        <taxon>Trichinella</taxon>
    </lineage>
</organism>
<keyword evidence="2" id="KW-1185">Reference proteome</keyword>
<evidence type="ECO:0000313" key="2">
    <source>
        <dbReference type="Proteomes" id="UP000054995"/>
    </source>
</evidence>
<sequence>MWNDTSKMMLLKSFYFLRFIDSKDCLTAQFYAVTSLRYGFSYSKVEFTNKNTNFKDKHWACLRYKEDTGAQCTPT</sequence>
<evidence type="ECO:0000313" key="1">
    <source>
        <dbReference type="EMBL" id="KRY81196.1"/>
    </source>
</evidence>
<name>A0A0V1F5Z0_TRIPS</name>
<evidence type="ECO:0008006" key="3">
    <source>
        <dbReference type="Google" id="ProtNLM"/>
    </source>
</evidence>
<dbReference type="Proteomes" id="UP000054995">
    <property type="component" value="Unassembled WGS sequence"/>
</dbReference>
<reference evidence="1 2" key="1">
    <citation type="submission" date="2015-01" db="EMBL/GenBank/DDBJ databases">
        <title>Evolution of Trichinella species and genotypes.</title>
        <authorList>
            <person name="Korhonen P.K."/>
            <person name="Edoardo P."/>
            <person name="Giuseppe L.R."/>
            <person name="Gasser R.B."/>
        </authorList>
    </citation>
    <scope>NUCLEOTIDE SEQUENCE [LARGE SCALE GENOMIC DNA]</scope>
    <source>
        <strain evidence="1">ISS470</strain>
    </source>
</reference>
<comment type="caution">
    <text evidence="1">The sequence shown here is derived from an EMBL/GenBank/DDBJ whole genome shotgun (WGS) entry which is preliminary data.</text>
</comment>
<accession>A0A0V1F5Z0</accession>